<evidence type="ECO:0000256" key="1">
    <source>
        <dbReference type="ARBA" id="ARBA00006243"/>
    </source>
</evidence>
<protein>
    <submittedName>
        <fullName evidence="4">HAD-IA family hydrolase</fullName>
    </submittedName>
</protein>
<dbReference type="Pfam" id="PF00586">
    <property type="entry name" value="AIRS"/>
    <property type="match status" value="1"/>
</dbReference>
<accession>A0AA41R1B7</accession>
<dbReference type="AlphaFoldDB" id="A0AA41R1B7"/>
<dbReference type="Gene3D" id="3.90.650.10">
    <property type="entry name" value="PurM-like C-terminal domain"/>
    <property type="match status" value="1"/>
</dbReference>
<dbReference type="GO" id="GO:0016787">
    <property type="term" value="F:hydrolase activity"/>
    <property type="evidence" value="ECO:0007669"/>
    <property type="project" value="UniProtKB-KW"/>
</dbReference>
<dbReference type="RefSeq" id="WP_246907205.1">
    <property type="nucleotide sequence ID" value="NZ_JALJRB010000010.1"/>
</dbReference>
<evidence type="ECO:0000313" key="4">
    <source>
        <dbReference type="EMBL" id="MCJ8501062.1"/>
    </source>
</evidence>
<dbReference type="CDD" id="cd07505">
    <property type="entry name" value="HAD_BPGM-like"/>
    <property type="match status" value="1"/>
</dbReference>
<name>A0AA41R1B7_9BACT</name>
<evidence type="ECO:0000259" key="2">
    <source>
        <dbReference type="Pfam" id="PF00586"/>
    </source>
</evidence>
<dbReference type="PANTHER" id="PTHR30303">
    <property type="entry name" value="HYDROGENASE ISOENZYMES FORMATION PROTEIN HYPE"/>
    <property type="match status" value="1"/>
</dbReference>
<keyword evidence="4" id="KW-0378">Hydrolase</keyword>
<dbReference type="InterPro" id="IPR036921">
    <property type="entry name" value="PurM-like_N_sf"/>
</dbReference>
<evidence type="ECO:0000259" key="3">
    <source>
        <dbReference type="Pfam" id="PF02769"/>
    </source>
</evidence>
<dbReference type="PANTHER" id="PTHR30303:SF4">
    <property type="entry name" value="HYDROGENASE EXPRESSION_FORMATION PROTEIN HYPE"/>
    <property type="match status" value="1"/>
</dbReference>
<dbReference type="SFLD" id="SFLDG01129">
    <property type="entry name" value="C1.5:_HAD__Beta-PGM__Phosphata"/>
    <property type="match status" value="1"/>
</dbReference>
<gene>
    <name evidence="4" type="ORF">MRX98_10805</name>
</gene>
<feature type="domain" description="PurM-like C-terminal" evidence="3">
    <location>
        <begin position="366"/>
        <end position="519"/>
    </location>
</feature>
<dbReference type="NCBIfam" id="TIGR01509">
    <property type="entry name" value="HAD-SF-IA-v3"/>
    <property type="match status" value="1"/>
</dbReference>
<comment type="similarity">
    <text evidence="1">Belongs to the HypE family.</text>
</comment>
<dbReference type="CDD" id="cd06061">
    <property type="entry name" value="PurM-like1"/>
    <property type="match status" value="1"/>
</dbReference>
<dbReference type="Gene3D" id="1.10.260.80">
    <property type="match status" value="1"/>
</dbReference>
<dbReference type="Gene3D" id="3.40.50.1000">
    <property type="entry name" value="HAD superfamily/HAD-like"/>
    <property type="match status" value="1"/>
</dbReference>
<organism evidence="4 5">
    <name type="scientific">Desulfatitalea alkaliphila</name>
    <dbReference type="NCBI Taxonomy" id="2929485"/>
    <lineage>
        <taxon>Bacteria</taxon>
        <taxon>Pseudomonadati</taxon>
        <taxon>Thermodesulfobacteriota</taxon>
        <taxon>Desulfobacteria</taxon>
        <taxon>Desulfobacterales</taxon>
        <taxon>Desulfosarcinaceae</taxon>
        <taxon>Desulfatitalea</taxon>
    </lineage>
</organism>
<proteinExistence type="inferred from homology"/>
<dbReference type="Proteomes" id="UP001165427">
    <property type="component" value="Unassembled WGS sequence"/>
</dbReference>
<evidence type="ECO:0000313" key="5">
    <source>
        <dbReference type="Proteomes" id="UP001165427"/>
    </source>
</evidence>
<dbReference type="InterPro" id="IPR023214">
    <property type="entry name" value="HAD_sf"/>
</dbReference>
<feature type="domain" description="PurM-like N-terminal" evidence="2">
    <location>
        <begin position="247"/>
        <end position="354"/>
    </location>
</feature>
<dbReference type="InterPro" id="IPR036412">
    <property type="entry name" value="HAD-like_sf"/>
</dbReference>
<comment type="caution">
    <text evidence="4">The sequence shown here is derived from an EMBL/GenBank/DDBJ whole genome shotgun (WGS) entry which is preliminary data.</text>
</comment>
<dbReference type="InterPro" id="IPR011854">
    <property type="entry name" value="HypE"/>
</dbReference>
<dbReference type="Pfam" id="PF00702">
    <property type="entry name" value="Hydrolase"/>
    <property type="match status" value="1"/>
</dbReference>
<keyword evidence="5" id="KW-1185">Reference proteome</keyword>
<dbReference type="SUPFAM" id="SSF56042">
    <property type="entry name" value="PurM C-terminal domain-like"/>
    <property type="match status" value="1"/>
</dbReference>
<dbReference type="SUPFAM" id="SSF55326">
    <property type="entry name" value="PurM N-terminal domain-like"/>
    <property type="match status" value="1"/>
</dbReference>
<dbReference type="InterPro" id="IPR010918">
    <property type="entry name" value="PurM-like_C_dom"/>
</dbReference>
<dbReference type="Pfam" id="PF02769">
    <property type="entry name" value="AIRS_C"/>
    <property type="match status" value="1"/>
</dbReference>
<sequence>MPGRVRTVSVAGGYRLRLVVLDFDGTITRPGALDFKVIRKQIGCPEGMPVLEFIAGLTDARQRQTARAALDRFEADGAAASRPNDKAEELVHWLKARGLKVAVLTRNSREAVLRALDNFTGLTCADFDLVLTRDDPVAPKPAGDGVRHAAERFNVAPHEVLVVGDFYLDMAAGQAAGALTVLLDSQDDPRLKDVACDYRIRHLDELWPIVSDGLPLPPGKLPNHMLGEYLADIRCADPSVLIQPGVGEDIAAVEMPADEVLILKSDPITFANDAIGRYAVLVNANDIATAGAQPRWLLTTLLWPVGTTPSRVRSTMQALGATCRELGITLCGGHTEISDAVQRLVVVGMMAGTVRRADLIDKQRMQPGDWVLLTKGVAVEGTAIMAREFGPYLAQAGIAAADIAAGRDLLDQIGILAEARIAAQGGLATAMHDVTEGGLATALEELSIAGGHGIRVDMDRIPVLDLTRRFCAALGLDPLGVIGSGSLLIACRAADGPRLLARLRAEKVAVEHIGEVLAAPPGITACRMEEPVRWPRFETDEIARLFTTI</sequence>
<dbReference type="GO" id="GO:0051604">
    <property type="term" value="P:protein maturation"/>
    <property type="evidence" value="ECO:0007669"/>
    <property type="project" value="TreeGrafter"/>
</dbReference>
<dbReference type="SUPFAM" id="SSF56784">
    <property type="entry name" value="HAD-like"/>
    <property type="match status" value="1"/>
</dbReference>
<dbReference type="EMBL" id="JALJRB010000010">
    <property type="protein sequence ID" value="MCJ8501062.1"/>
    <property type="molecule type" value="Genomic_DNA"/>
</dbReference>
<dbReference type="InterPro" id="IPR016188">
    <property type="entry name" value="PurM-like_N"/>
</dbReference>
<dbReference type="Gene3D" id="3.30.1330.10">
    <property type="entry name" value="PurM-like, N-terminal domain"/>
    <property type="match status" value="1"/>
</dbReference>
<reference evidence="4" key="1">
    <citation type="submission" date="2022-04" db="EMBL/GenBank/DDBJ databases">
        <title>Desulfatitalea alkaliphila sp. nov., a novel anaerobic sulfate-reducing bacterium isolated from terrestrial mud volcano, Taman Peninsula, Russia.</title>
        <authorList>
            <person name="Khomyakova M.A."/>
            <person name="Merkel A.Y."/>
            <person name="Slobodkin A.I."/>
        </authorList>
    </citation>
    <scope>NUCLEOTIDE SEQUENCE</scope>
    <source>
        <strain evidence="4">M08but</strain>
    </source>
</reference>
<dbReference type="SFLD" id="SFLDS00003">
    <property type="entry name" value="Haloacid_Dehalogenase"/>
    <property type="match status" value="1"/>
</dbReference>
<dbReference type="InterPro" id="IPR036676">
    <property type="entry name" value="PurM-like_C_sf"/>
</dbReference>
<dbReference type="InterPro" id="IPR006439">
    <property type="entry name" value="HAD-SF_hydro_IA"/>
</dbReference>